<gene>
    <name evidence="7" type="ORF">Aam_016_009</name>
</gene>
<keyword evidence="5 6" id="KW-0472">Membrane</keyword>
<dbReference type="InterPro" id="IPR004923">
    <property type="entry name" value="FTR1/Fip1/EfeU"/>
</dbReference>
<keyword evidence="4 6" id="KW-1133">Transmembrane helix</keyword>
<feature type="transmembrane region" description="Helical" evidence="6">
    <location>
        <begin position="243"/>
        <end position="260"/>
    </location>
</feature>
<evidence type="ECO:0000256" key="2">
    <source>
        <dbReference type="ARBA" id="ARBA00008333"/>
    </source>
</evidence>
<feature type="transmembrane region" description="Helical" evidence="6">
    <location>
        <begin position="108"/>
        <end position="125"/>
    </location>
</feature>
<dbReference type="OrthoDB" id="7260758at2"/>
<evidence type="ECO:0000256" key="4">
    <source>
        <dbReference type="ARBA" id="ARBA00022989"/>
    </source>
</evidence>
<feature type="transmembrane region" description="Helical" evidence="6">
    <location>
        <begin position="6"/>
        <end position="27"/>
    </location>
</feature>
<dbReference type="EMBL" id="BANC01000016">
    <property type="protein sequence ID" value="GAN79039.1"/>
    <property type="molecule type" value="Genomic_DNA"/>
</dbReference>
<evidence type="ECO:0000256" key="5">
    <source>
        <dbReference type="ARBA" id="ARBA00023136"/>
    </source>
</evidence>
<name>A0A0D6PDU9_9PROT</name>
<evidence type="ECO:0000313" key="8">
    <source>
        <dbReference type="Proteomes" id="UP000032668"/>
    </source>
</evidence>
<keyword evidence="8" id="KW-1185">Reference proteome</keyword>
<feature type="transmembrane region" description="Helical" evidence="6">
    <location>
        <begin position="67"/>
        <end position="87"/>
    </location>
</feature>
<protein>
    <submittedName>
        <fullName evidence="7">Iron transporter</fullName>
    </submittedName>
</protein>
<sequence>MLASFIIVFREVLEAGLIVGIVLAATAEIPRRAPYLWGGLLAGFAGAGLVAAILGELTDAFAGNGQDVFDAAILGFAVLMLGWHAAWMSRHGREMANQMREMGAEIAAGHRTMLAMAAVIAIAILREGSEVALFLYGIATAAPLGAAALISGGMLGVLTGGAVSWALYRGLLAIPLKHLFGVTSTLIALLAAGMAGQAAALLANDNYIPALGYQLWNTSWLLSTGSIAGKAAQALLGYSDRPMGIQLLIWVITLFSLLWLSHRASRPQTLHRQET</sequence>
<dbReference type="Pfam" id="PF03239">
    <property type="entry name" value="FTR1"/>
    <property type="match status" value="1"/>
</dbReference>
<dbReference type="GO" id="GO:0015093">
    <property type="term" value="F:ferrous iron transmembrane transporter activity"/>
    <property type="evidence" value="ECO:0007669"/>
    <property type="project" value="TreeGrafter"/>
</dbReference>
<dbReference type="STRING" id="1120923.SAMN02746095_02298"/>
<evidence type="ECO:0000256" key="6">
    <source>
        <dbReference type="SAM" id="Phobius"/>
    </source>
</evidence>
<feature type="transmembrane region" description="Helical" evidence="6">
    <location>
        <begin position="179"/>
        <end position="203"/>
    </location>
</feature>
<comment type="subcellular location">
    <subcellularLocation>
        <location evidence="1">Membrane</location>
        <topology evidence="1">Multi-pass membrane protein</topology>
    </subcellularLocation>
</comment>
<organism evidence="7 8">
    <name type="scientific">Acidocella aminolytica 101 = DSM 11237</name>
    <dbReference type="NCBI Taxonomy" id="1120923"/>
    <lineage>
        <taxon>Bacteria</taxon>
        <taxon>Pseudomonadati</taxon>
        <taxon>Pseudomonadota</taxon>
        <taxon>Alphaproteobacteria</taxon>
        <taxon>Acetobacterales</taxon>
        <taxon>Acidocellaceae</taxon>
        <taxon>Acidocella</taxon>
    </lineage>
</organism>
<keyword evidence="3 6" id="KW-0812">Transmembrane</keyword>
<dbReference type="Proteomes" id="UP000032668">
    <property type="component" value="Unassembled WGS sequence"/>
</dbReference>
<evidence type="ECO:0000313" key="7">
    <source>
        <dbReference type="EMBL" id="GAN79039.1"/>
    </source>
</evidence>
<dbReference type="PANTHER" id="PTHR31632">
    <property type="entry name" value="IRON TRANSPORTER FTH1"/>
    <property type="match status" value="1"/>
</dbReference>
<comment type="similarity">
    <text evidence="2">Belongs to the oxidase-dependent Fe transporter (OFeT) (TC 9.A.10.1) family.</text>
</comment>
<accession>A0A0D6PDU9</accession>
<feature type="transmembrane region" description="Helical" evidence="6">
    <location>
        <begin position="34"/>
        <end position="55"/>
    </location>
</feature>
<reference evidence="7 8" key="1">
    <citation type="submission" date="2012-11" db="EMBL/GenBank/DDBJ databases">
        <title>Whole genome sequence of Acidocella aminolytica 101 = DSM 11237.</title>
        <authorList>
            <person name="Azuma Y."/>
            <person name="Higashiura N."/>
            <person name="Hirakawa H."/>
            <person name="Matsushita K."/>
        </authorList>
    </citation>
    <scope>NUCLEOTIDE SEQUENCE [LARGE SCALE GENOMIC DNA]</scope>
    <source>
        <strain evidence="8">101 / DSM 11237</strain>
    </source>
</reference>
<evidence type="ECO:0000256" key="3">
    <source>
        <dbReference type="ARBA" id="ARBA00022692"/>
    </source>
</evidence>
<dbReference type="RefSeq" id="WP_048877520.1">
    <property type="nucleotide sequence ID" value="NZ_BANC01000016.1"/>
</dbReference>
<proteinExistence type="inferred from homology"/>
<comment type="caution">
    <text evidence="7">The sequence shown here is derived from an EMBL/GenBank/DDBJ whole genome shotgun (WGS) entry which is preliminary data.</text>
</comment>
<evidence type="ECO:0000256" key="1">
    <source>
        <dbReference type="ARBA" id="ARBA00004141"/>
    </source>
</evidence>
<dbReference type="AlphaFoldDB" id="A0A0D6PDU9"/>
<dbReference type="GO" id="GO:0033573">
    <property type="term" value="C:high-affinity iron permease complex"/>
    <property type="evidence" value="ECO:0007669"/>
    <property type="project" value="InterPro"/>
</dbReference>
<feature type="transmembrane region" description="Helical" evidence="6">
    <location>
        <begin position="145"/>
        <end position="167"/>
    </location>
</feature>
<dbReference type="PANTHER" id="PTHR31632:SF2">
    <property type="entry name" value="PLASMA MEMBRANE IRON PERMEASE"/>
    <property type="match status" value="1"/>
</dbReference>